<keyword evidence="3" id="KW-1185">Reference proteome</keyword>
<accession>A0A0L0DLS9</accession>
<evidence type="ECO:0000313" key="3">
    <source>
        <dbReference type="Proteomes" id="UP000054408"/>
    </source>
</evidence>
<dbReference type="InterPro" id="IPR004045">
    <property type="entry name" value="Glutathione_S-Trfase_N"/>
</dbReference>
<feature type="domain" description="GST C-terminal" evidence="1">
    <location>
        <begin position="392"/>
        <end position="520"/>
    </location>
</feature>
<protein>
    <submittedName>
        <fullName evidence="2">Glutathione S-transferase domain-containing protein</fullName>
    </submittedName>
</protein>
<dbReference type="InterPro" id="IPR036282">
    <property type="entry name" value="Glutathione-S-Trfase_C_sf"/>
</dbReference>
<dbReference type="PANTHER" id="PTHR32419:SF6">
    <property type="entry name" value="GLUTATHIONE S-TRANSFERASE OMEGA-LIKE 1-RELATED"/>
    <property type="match status" value="1"/>
</dbReference>
<evidence type="ECO:0000259" key="1">
    <source>
        <dbReference type="PROSITE" id="PS50405"/>
    </source>
</evidence>
<sequence length="559" mass="61735">MGTRNLIPHHIPHPLGHAAAIAARLAGLDALTTESSPATSSSFADGLPPAVLIVHDRVACDDPLSICTAIDDAAGGQLAVASKVAAGIYARLLIPIYELRQANNQRKYEEAFAKMSADWDACETVLASQRFLSGGDAPDFADVLLFVVALRLDLVYYELYKVSFGLLQDYPHIEGFVQDLFERPAFYTDTPPLAVIKTFHYTGEPDLNPHGIVPRGGEPDLHGPHFRDFAFDAVSADDAVNEDQDADRGRGEWVRGLSELRAWIGPDDDYPVAGDQRYVLYAPFNCPWSHRTLLARAIKGLDDAIGLVVVYFRRDADSRWQINPAVPGCTADVYEGIAKITELYAASNSDERSVPVLWDTKTKQIVNNESADIVRIFNSSFADLATNSIDLYPADAADEIDRLNLLVYQRVANGAYKAGFASSQAAYDRAYDRYFRALEYLDGVILADREWLAGTPHPTEADLKLFPPIFRHDDVYFSRFKLNKNKLAAYPNLAAWRDRMLAFPGVAAASNLDHARNGYFGRTGSEIVPAGPRRLGLTRSDYSDDVWLNRDQPASGSEE</sequence>
<evidence type="ECO:0000313" key="2">
    <source>
        <dbReference type="EMBL" id="KNC53205.1"/>
    </source>
</evidence>
<dbReference type="EMBL" id="GL349479">
    <property type="protein sequence ID" value="KNC53205.1"/>
    <property type="molecule type" value="Genomic_DNA"/>
</dbReference>
<reference evidence="2 3" key="1">
    <citation type="submission" date="2010-05" db="EMBL/GenBank/DDBJ databases">
        <title>The Genome Sequence of Thecamonas trahens ATCC 50062.</title>
        <authorList>
            <consortium name="The Broad Institute Genome Sequencing Platform"/>
            <person name="Russ C."/>
            <person name="Cuomo C."/>
            <person name="Shea T."/>
            <person name="Young S.K."/>
            <person name="Zeng Q."/>
            <person name="Koehrsen M."/>
            <person name="Haas B."/>
            <person name="Borodovsky M."/>
            <person name="Guigo R."/>
            <person name="Alvarado L."/>
            <person name="Berlin A."/>
            <person name="Bochicchio J."/>
            <person name="Borenstein D."/>
            <person name="Chapman S."/>
            <person name="Chen Z."/>
            <person name="Freedman E."/>
            <person name="Gellesch M."/>
            <person name="Goldberg J."/>
            <person name="Griggs A."/>
            <person name="Gujja S."/>
            <person name="Heilman E."/>
            <person name="Heiman D."/>
            <person name="Hepburn T."/>
            <person name="Howarth C."/>
            <person name="Jen D."/>
            <person name="Larson L."/>
            <person name="Mehta T."/>
            <person name="Park D."/>
            <person name="Pearson M."/>
            <person name="Roberts A."/>
            <person name="Saif S."/>
            <person name="Shenoy N."/>
            <person name="Sisk P."/>
            <person name="Stolte C."/>
            <person name="Sykes S."/>
            <person name="Thomson T."/>
            <person name="Walk T."/>
            <person name="White J."/>
            <person name="Yandava C."/>
            <person name="Burger G."/>
            <person name="Gray M.W."/>
            <person name="Holland P.W.H."/>
            <person name="King N."/>
            <person name="Lang F.B.F."/>
            <person name="Roger A.J."/>
            <person name="Ruiz-Trillo I."/>
            <person name="Lander E."/>
            <person name="Nusbaum C."/>
        </authorList>
    </citation>
    <scope>NUCLEOTIDE SEQUENCE [LARGE SCALE GENOMIC DNA]</scope>
    <source>
        <strain evidence="2 3">ATCC 50062</strain>
    </source>
</reference>
<dbReference type="Pfam" id="PF13409">
    <property type="entry name" value="GST_N_2"/>
    <property type="match status" value="1"/>
</dbReference>
<dbReference type="PANTHER" id="PTHR32419">
    <property type="entry name" value="GLUTATHIONYL-HYDROQUINONE REDUCTASE"/>
    <property type="match status" value="1"/>
</dbReference>
<dbReference type="Pfam" id="PF13410">
    <property type="entry name" value="GST_C_2"/>
    <property type="match status" value="2"/>
</dbReference>
<dbReference type="Gene3D" id="1.20.1050.10">
    <property type="match status" value="2"/>
</dbReference>
<proteinExistence type="predicted"/>
<gene>
    <name evidence="2" type="ORF">AMSG_09291</name>
</gene>
<keyword evidence="2" id="KW-0808">Transferase</keyword>
<dbReference type="SUPFAM" id="SSF52833">
    <property type="entry name" value="Thioredoxin-like"/>
    <property type="match status" value="1"/>
</dbReference>
<dbReference type="GeneID" id="25567781"/>
<feature type="domain" description="GST C-terminal" evidence="1">
    <location>
        <begin position="71"/>
        <end position="209"/>
    </location>
</feature>
<dbReference type="InterPro" id="IPR036249">
    <property type="entry name" value="Thioredoxin-like_sf"/>
</dbReference>
<dbReference type="STRING" id="461836.A0A0L0DLS9"/>
<dbReference type="Gene3D" id="3.40.30.10">
    <property type="entry name" value="Glutaredoxin"/>
    <property type="match status" value="1"/>
</dbReference>
<dbReference type="GO" id="GO:0005737">
    <property type="term" value="C:cytoplasm"/>
    <property type="evidence" value="ECO:0007669"/>
    <property type="project" value="TreeGrafter"/>
</dbReference>
<dbReference type="InterPro" id="IPR016639">
    <property type="entry name" value="GST_Omega/GSH"/>
</dbReference>
<dbReference type="PROSITE" id="PS50405">
    <property type="entry name" value="GST_CTER"/>
    <property type="match status" value="2"/>
</dbReference>
<dbReference type="GO" id="GO:0004364">
    <property type="term" value="F:glutathione transferase activity"/>
    <property type="evidence" value="ECO:0007669"/>
    <property type="project" value="InterPro"/>
</dbReference>
<dbReference type="InterPro" id="IPR010987">
    <property type="entry name" value="Glutathione-S-Trfase_C-like"/>
</dbReference>
<dbReference type="Proteomes" id="UP000054408">
    <property type="component" value="Unassembled WGS sequence"/>
</dbReference>
<organism evidence="2 3">
    <name type="scientific">Thecamonas trahens ATCC 50062</name>
    <dbReference type="NCBI Taxonomy" id="461836"/>
    <lineage>
        <taxon>Eukaryota</taxon>
        <taxon>Apusozoa</taxon>
        <taxon>Apusomonadida</taxon>
        <taxon>Apusomonadidae</taxon>
        <taxon>Thecamonas</taxon>
    </lineage>
</organism>
<name>A0A0L0DLS9_THETB</name>
<dbReference type="AlphaFoldDB" id="A0A0L0DLS9"/>
<dbReference type="SUPFAM" id="SSF47616">
    <property type="entry name" value="GST C-terminal domain-like"/>
    <property type="match status" value="2"/>
</dbReference>
<dbReference type="RefSeq" id="XP_013754674.1">
    <property type="nucleotide sequence ID" value="XM_013899220.1"/>
</dbReference>
<dbReference type="eggNOG" id="KOG2903">
    <property type="taxonomic scope" value="Eukaryota"/>
</dbReference>
<dbReference type="OrthoDB" id="2309723at2759"/>